<gene>
    <name evidence="2" type="ORF">AMJ39_04070</name>
</gene>
<protein>
    <recommendedName>
        <fullName evidence="4">DUF5320 domain-containing protein</fullName>
    </recommendedName>
</protein>
<reference evidence="2 3" key="1">
    <citation type="journal article" date="2015" name="Microbiome">
        <title>Genomic resolution of linkages in carbon, nitrogen, and sulfur cycling among widespread estuary sediment bacteria.</title>
        <authorList>
            <person name="Baker B.J."/>
            <person name="Lazar C.S."/>
            <person name="Teske A.P."/>
            <person name="Dick G.J."/>
        </authorList>
    </citation>
    <scope>NUCLEOTIDE SEQUENCE [LARGE SCALE GENOMIC DNA]</scope>
    <source>
        <strain evidence="2">DG_24</strain>
    </source>
</reference>
<organism evidence="2 3">
    <name type="scientific">candidate division TA06 bacterium DG_24</name>
    <dbReference type="NCBI Taxonomy" id="1703770"/>
    <lineage>
        <taxon>Bacteria</taxon>
        <taxon>Bacteria division TA06</taxon>
    </lineage>
</organism>
<evidence type="ECO:0000256" key="1">
    <source>
        <dbReference type="SAM" id="Coils"/>
    </source>
</evidence>
<dbReference type="InterPro" id="IPR035205">
    <property type="entry name" value="DUF5320"/>
</dbReference>
<sequence>MPGLDRTGPMGAGPMTGRGLGLCTGGRGYYGRTPRFGVGRGGFPWGGGRGRAWGGGRGWGVGRGWGGGQGRGRGWWSFGGGQFPHPYWGYGGPYPYGAPYEGAPSSADERAFLEQEMADLQAEMDEIRARMKELSKSKKEAE</sequence>
<evidence type="ECO:0000313" key="2">
    <source>
        <dbReference type="EMBL" id="KPJ53556.1"/>
    </source>
</evidence>
<name>A0A0S7WTS2_UNCT6</name>
<keyword evidence="1" id="KW-0175">Coiled coil</keyword>
<evidence type="ECO:0000313" key="3">
    <source>
        <dbReference type="Proteomes" id="UP000052008"/>
    </source>
</evidence>
<dbReference type="Pfam" id="PF17253">
    <property type="entry name" value="DUF5320"/>
    <property type="match status" value="2"/>
</dbReference>
<dbReference type="Proteomes" id="UP000052008">
    <property type="component" value="Unassembled WGS sequence"/>
</dbReference>
<proteinExistence type="predicted"/>
<dbReference type="AlphaFoldDB" id="A0A0S7WTS2"/>
<evidence type="ECO:0008006" key="4">
    <source>
        <dbReference type="Google" id="ProtNLM"/>
    </source>
</evidence>
<feature type="coiled-coil region" evidence="1">
    <location>
        <begin position="103"/>
        <end position="137"/>
    </location>
</feature>
<dbReference type="EMBL" id="LIZS01000016">
    <property type="protein sequence ID" value="KPJ53556.1"/>
    <property type="molecule type" value="Genomic_DNA"/>
</dbReference>
<comment type="caution">
    <text evidence="2">The sequence shown here is derived from an EMBL/GenBank/DDBJ whole genome shotgun (WGS) entry which is preliminary data.</text>
</comment>
<dbReference type="STRING" id="1703770.AMJ39_04070"/>
<accession>A0A0S7WTS2</accession>